<protein>
    <recommendedName>
        <fullName evidence="10">Pyruvate-flavodoxin oxidoreductase</fullName>
        <ecNumber evidence="10">1.2.7.-</ecNumber>
    </recommendedName>
</protein>
<dbReference type="Gene3D" id="3.40.920.10">
    <property type="entry name" value="Pyruvate-ferredoxin oxidoreductase, PFOR, domain III"/>
    <property type="match status" value="1"/>
</dbReference>
<dbReference type="CDD" id="cd07034">
    <property type="entry name" value="TPP_PYR_PFOR_IOR-alpha_like"/>
    <property type="match status" value="1"/>
</dbReference>
<feature type="binding site" evidence="13">
    <location>
        <position position="832"/>
    </location>
    <ligand>
        <name>[4Fe-4S] cluster</name>
        <dbReference type="ChEBI" id="CHEBI:49883"/>
        <label>3</label>
    </ligand>
</feature>
<evidence type="ECO:0000313" key="17">
    <source>
        <dbReference type="Proteomes" id="UP000242469"/>
    </source>
</evidence>
<feature type="binding site" evidence="13">
    <location>
        <position position="706"/>
    </location>
    <ligand>
        <name>[4Fe-4S] cluster</name>
        <dbReference type="ChEBI" id="CHEBI:49883"/>
        <label>1</label>
    </ligand>
</feature>
<dbReference type="SUPFAM" id="SSF54862">
    <property type="entry name" value="4Fe-4S ferredoxins"/>
    <property type="match status" value="1"/>
</dbReference>
<feature type="region of interest" description="Disordered" evidence="14">
    <location>
        <begin position="1193"/>
        <end position="1214"/>
    </location>
</feature>
<feature type="binding site" evidence="11">
    <location>
        <position position="860"/>
    </location>
    <ligand>
        <name>thiamine diphosphate</name>
        <dbReference type="ChEBI" id="CHEBI:58937"/>
    </ligand>
</feature>
<feature type="binding site" evidence="13">
    <location>
        <position position="703"/>
    </location>
    <ligand>
        <name>[4Fe-4S] cluster</name>
        <dbReference type="ChEBI" id="CHEBI:49883"/>
        <label>1</label>
    </ligand>
</feature>
<evidence type="ECO:0000256" key="5">
    <source>
        <dbReference type="ARBA" id="ARBA00022982"/>
    </source>
</evidence>
<dbReference type="InterPro" id="IPR029061">
    <property type="entry name" value="THDP-binding"/>
</dbReference>
<dbReference type="Gene3D" id="3.30.70.20">
    <property type="match status" value="1"/>
</dbReference>
<keyword evidence="16" id="KW-0670">Pyruvate</keyword>
<dbReference type="SUPFAM" id="SSF52922">
    <property type="entry name" value="TK C-terminal domain-like"/>
    <property type="match status" value="1"/>
</dbReference>
<dbReference type="NCBIfam" id="TIGR02176">
    <property type="entry name" value="pyruv_ox_red"/>
    <property type="match status" value="1"/>
</dbReference>
<dbReference type="Proteomes" id="UP000242469">
    <property type="component" value="Unassembled WGS sequence"/>
</dbReference>
<keyword evidence="6 10" id="KW-0560">Oxidoreductase</keyword>
<dbReference type="GO" id="GO:0022900">
    <property type="term" value="P:electron transport chain"/>
    <property type="evidence" value="ECO:0007669"/>
    <property type="project" value="InterPro"/>
</dbReference>
<dbReference type="Pfam" id="PF12838">
    <property type="entry name" value="Fer4_7"/>
    <property type="match status" value="1"/>
</dbReference>
<comment type="similarity">
    <text evidence="1 10">Belongs to the pyruvate:ferredoxin/flavodoxin oxidoreductase family.</text>
</comment>
<feature type="binding site" evidence="11">
    <location>
        <position position="65"/>
    </location>
    <ligand>
        <name>thiamine diphosphate</name>
        <dbReference type="ChEBI" id="CHEBI:58937"/>
    </ligand>
</feature>
<dbReference type="Gene3D" id="3.40.50.920">
    <property type="match status" value="1"/>
</dbReference>
<dbReference type="SUPFAM" id="SSF52518">
    <property type="entry name" value="Thiamin diphosphate-binding fold (THDP-binding)"/>
    <property type="match status" value="2"/>
</dbReference>
<dbReference type="InterPro" id="IPR017900">
    <property type="entry name" value="4Fe4S_Fe_S_CS"/>
</dbReference>
<feature type="binding site" evidence="11">
    <location>
        <begin position="1011"/>
        <end position="1016"/>
    </location>
    <ligand>
        <name>thiamine diphosphate</name>
        <dbReference type="ChEBI" id="CHEBI:58937"/>
    </ligand>
</feature>
<dbReference type="InterPro" id="IPR002869">
    <property type="entry name" value="Pyrv_flavodox_OxRed_cen"/>
</dbReference>
<dbReference type="SMART" id="SM00890">
    <property type="entry name" value="EKR"/>
    <property type="match status" value="1"/>
</dbReference>
<evidence type="ECO:0000256" key="10">
    <source>
        <dbReference type="PIRNR" id="PIRNR000159"/>
    </source>
</evidence>
<keyword evidence="17" id="KW-1185">Reference proteome</keyword>
<evidence type="ECO:0000259" key="15">
    <source>
        <dbReference type="PROSITE" id="PS51379"/>
    </source>
</evidence>
<dbReference type="InterPro" id="IPR050722">
    <property type="entry name" value="Pyruvate:ferred/Flavod_OxRd"/>
</dbReference>
<feature type="domain" description="4Fe-4S ferredoxin-type" evidence="15">
    <location>
        <begin position="749"/>
        <end position="779"/>
    </location>
</feature>
<feature type="site" description="Important for catalytic activity" evidence="12">
    <location>
        <position position="65"/>
    </location>
</feature>
<dbReference type="GO" id="GO:0016903">
    <property type="term" value="F:oxidoreductase activity, acting on the aldehyde or oxo group of donors"/>
    <property type="evidence" value="ECO:0007669"/>
    <property type="project" value="InterPro"/>
</dbReference>
<reference evidence="17" key="1">
    <citation type="submission" date="2016-10" db="EMBL/GenBank/DDBJ databases">
        <authorList>
            <person name="Varghese N."/>
            <person name="Submissions S."/>
        </authorList>
    </citation>
    <scope>NUCLEOTIDE SEQUENCE [LARGE SCALE GENOMIC DNA]</scope>
    <source>
        <strain evidence="17">DSM 11526</strain>
    </source>
</reference>
<dbReference type="PROSITE" id="PS51379">
    <property type="entry name" value="4FE4S_FER_2"/>
    <property type="match status" value="2"/>
</dbReference>
<evidence type="ECO:0000256" key="14">
    <source>
        <dbReference type="SAM" id="MobiDB-lite"/>
    </source>
</evidence>
<feature type="binding site" evidence="11">
    <location>
        <begin position="982"/>
        <end position="985"/>
    </location>
    <ligand>
        <name>thiamine diphosphate</name>
        <dbReference type="ChEBI" id="CHEBI:58937"/>
    </ligand>
</feature>
<dbReference type="EMBL" id="FNRJ01000013">
    <property type="protein sequence ID" value="SEB01800.1"/>
    <property type="molecule type" value="Genomic_DNA"/>
</dbReference>
<feature type="binding site" evidence="13">
    <location>
        <position position="1091"/>
    </location>
    <ligand>
        <name>[4Fe-4S] cluster</name>
        <dbReference type="ChEBI" id="CHEBI:49883"/>
        <label>3</label>
    </ligand>
</feature>
<dbReference type="Gene3D" id="4.10.780.10">
    <property type="entry name" value="Pyruvate-flavodoxin oxidoreductase, EKR domain"/>
    <property type="match status" value="1"/>
</dbReference>
<feature type="site" description="Important for catalytic activity" evidence="12">
    <location>
        <position position="1016"/>
    </location>
</feature>
<dbReference type="FunFam" id="3.40.920.10:FF:000001">
    <property type="entry name" value="Pyruvate:ferredoxin (Flavodoxin) oxidoreductase"/>
    <property type="match status" value="1"/>
</dbReference>
<keyword evidence="5 10" id="KW-0249">Electron transport</keyword>
<evidence type="ECO:0000256" key="8">
    <source>
        <dbReference type="ARBA" id="ARBA00023014"/>
    </source>
</evidence>
<feature type="site" description="Important for catalytic activity" evidence="12">
    <location>
        <position position="32"/>
    </location>
</feature>
<dbReference type="EC" id="1.2.7.-" evidence="10"/>
<dbReference type="PANTHER" id="PTHR32154">
    <property type="entry name" value="PYRUVATE-FLAVODOXIN OXIDOREDUCTASE-RELATED"/>
    <property type="match status" value="1"/>
</dbReference>
<dbReference type="CDD" id="cd03377">
    <property type="entry name" value="TPP_PFOR_PNO"/>
    <property type="match status" value="1"/>
</dbReference>
<feature type="binding site" evidence="13">
    <location>
        <position position="700"/>
    </location>
    <ligand>
        <name>[4Fe-4S] cluster</name>
        <dbReference type="ChEBI" id="CHEBI:49883"/>
        <label>1</label>
    </ligand>
</feature>
<keyword evidence="3 13" id="KW-0004">4Fe-4S</keyword>
<dbReference type="FunFam" id="3.40.50.970:FF:000012">
    <property type="entry name" value="Pyruvate:ferredoxin (Flavodoxin) oxidoreductase"/>
    <property type="match status" value="1"/>
</dbReference>
<feature type="binding site" evidence="13">
    <location>
        <position position="860"/>
    </location>
    <ligand>
        <name>[4Fe-4S] cluster</name>
        <dbReference type="ChEBI" id="CHEBI:49883"/>
        <label>3</label>
    </ligand>
</feature>
<dbReference type="Pfam" id="PF10371">
    <property type="entry name" value="EKR"/>
    <property type="match status" value="1"/>
</dbReference>
<feature type="binding site" evidence="11">
    <location>
        <position position="32"/>
    </location>
    <ligand>
        <name>pyruvate</name>
        <dbReference type="ChEBI" id="CHEBI:15361"/>
    </ligand>
</feature>
<dbReference type="FunFam" id="3.40.50.970:FF:000041">
    <property type="entry name" value="Pyruvate:ferredoxin (Flavodoxin) oxidoreductase"/>
    <property type="match status" value="1"/>
</dbReference>
<gene>
    <name evidence="16" type="ORF">SAMN02745729_11331</name>
</gene>
<evidence type="ECO:0000256" key="9">
    <source>
        <dbReference type="ARBA" id="ARBA00048963"/>
    </source>
</evidence>
<dbReference type="Pfam" id="PF01558">
    <property type="entry name" value="POR"/>
    <property type="match status" value="1"/>
</dbReference>
<dbReference type="PIRSF" id="PIRSF000159">
    <property type="entry name" value="NifJ"/>
    <property type="match status" value="1"/>
</dbReference>
<feature type="site" description="Important for catalytic activity" evidence="12">
    <location>
        <position position="115"/>
    </location>
</feature>
<evidence type="ECO:0000256" key="13">
    <source>
        <dbReference type="PIRSR" id="PIRSR000159-50"/>
    </source>
</evidence>
<comment type="catalytic activity">
    <reaction evidence="9 10">
        <text>oxidized [flavodoxin] + pyruvate + CoA + 2 H(+) = reduced [flavodoxin] + acetyl-CoA + CO2</text>
        <dbReference type="Rhea" id="RHEA:44140"/>
        <dbReference type="Rhea" id="RHEA-COMP:10622"/>
        <dbReference type="Rhea" id="RHEA-COMP:10623"/>
        <dbReference type="ChEBI" id="CHEBI:15361"/>
        <dbReference type="ChEBI" id="CHEBI:15378"/>
        <dbReference type="ChEBI" id="CHEBI:16526"/>
        <dbReference type="ChEBI" id="CHEBI:57287"/>
        <dbReference type="ChEBI" id="CHEBI:57288"/>
        <dbReference type="ChEBI" id="CHEBI:57618"/>
        <dbReference type="ChEBI" id="CHEBI:58210"/>
    </reaction>
</comment>
<feature type="binding site" evidence="13">
    <location>
        <position position="768"/>
    </location>
    <ligand>
        <name>[4Fe-4S] cluster</name>
        <dbReference type="ChEBI" id="CHEBI:49883"/>
        <label>1</label>
    </ligand>
</feature>
<comment type="function">
    <text evidence="10">Oxidoreductase required for the transfer of electrons from pyruvate to flavodoxin.</text>
</comment>
<feature type="binding site" evidence="13">
    <location>
        <position position="761"/>
    </location>
    <ligand>
        <name>[4Fe-4S] cluster</name>
        <dbReference type="ChEBI" id="CHEBI:49883"/>
        <label>2</label>
    </ligand>
</feature>
<keyword evidence="4 13" id="KW-0479">Metal-binding</keyword>
<evidence type="ECO:0000256" key="7">
    <source>
        <dbReference type="ARBA" id="ARBA00023004"/>
    </source>
</evidence>
<evidence type="ECO:0000256" key="4">
    <source>
        <dbReference type="ARBA" id="ARBA00022723"/>
    </source>
</evidence>
<dbReference type="Pfam" id="PF01855">
    <property type="entry name" value="POR_N"/>
    <property type="match status" value="1"/>
</dbReference>
<feature type="binding site" evidence="11">
    <location>
        <position position="115"/>
    </location>
    <ligand>
        <name>pyruvate</name>
        <dbReference type="ChEBI" id="CHEBI:15361"/>
    </ligand>
</feature>
<dbReference type="AlphaFoldDB" id="A0A1H4FY86"/>
<organism evidence="16 17">
    <name type="scientific">Marinobacterium iners DSM 11526</name>
    <dbReference type="NCBI Taxonomy" id="1122198"/>
    <lineage>
        <taxon>Bacteria</taxon>
        <taxon>Pseudomonadati</taxon>
        <taxon>Pseudomonadota</taxon>
        <taxon>Gammaproteobacteria</taxon>
        <taxon>Oceanospirillales</taxon>
        <taxon>Oceanospirillaceae</taxon>
        <taxon>Marinobacterium</taxon>
    </lineage>
</organism>
<dbReference type="InterPro" id="IPR019456">
    <property type="entry name" value="Pyrv-flavodox_OxRtase_EKR"/>
</dbReference>
<dbReference type="GO" id="GO:0005506">
    <property type="term" value="F:iron ion binding"/>
    <property type="evidence" value="ECO:0007669"/>
    <property type="project" value="InterPro"/>
</dbReference>
<evidence type="ECO:0000256" key="3">
    <source>
        <dbReference type="ARBA" id="ARBA00022485"/>
    </source>
</evidence>
<keyword evidence="8 13" id="KW-0411">Iron-sulfur</keyword>
<feature type="binding site" evidence="11">
    <location>
        <position position="837"/>
    </location>
    <ligand>
        <name>thiamine diphosphate</name>
        <dbReference type="ChEBI" id="CHEBI:58937"/>
    </ligand>
</feature>
<evidence type="ECO:0000256" key="2">
    <source>
        <dbReference type="ARBA" id="ARBA00022448"/>
    </source>
</evidence>
<name>A0A1H4FY86_9GAMM</name>
<evidence type="ECO:0000256" key="1">
    <source>
        <dbReference type="ARBA" id="ARBA00009032"/>
    </source>
</evidence>
<comment type="cofactor">
    <cofactor evidence="13">
        <name>[4Fe-4S] cluster</name>
        <dbReference type="ChEBI" id="CHEBI:49883"/>
    </cofactor>
    <text evidence="13">Binds 3 [4Fe-4S] clusters per subunit.</text>
</comment>
<dbReference type="Pfam" id="PF17147">
    <property type="entry name" value="PFOR_II"/>
    <property type="match status" value="1"/>
</dbReference>
<dbReference type="InterPro" id="IPR037112">
    <property type="entry name" value="Pyrv-flavodox_OxR_EKR_sf"/>
</dbReference>
<dbReference type="InterPro" id="IPR033412">
    <property type="entry name" value="PFOR_II"/>
</dbReference>
<dbReference type="GO" id="GO:0006979">
    <property type="term" value="P:response to oxidative stress"/>
    <property type="evidence" value="ECO:0007669"/>
    <property type="project" value="TreeGrafter"/>
</dbReference>
<dbReference type="InterPro" id="IPR017896">
    <property type="entry name" value="4Fe4S_Fe-S-bd"/>
</dbReference>
<accession>A0A1H4FY86</accession>
<evidence type="ECO:0000313" key="16">
    <source>
        <dbReference type="EMBL" id="SEB01800.1"/>
    </source>
</evidence>
<dbReference type="Pfam" id="PF02775">
    <property type="entry name" value="TPP_enzyme_C"/>
    <property type="match status" value="1"/>
</dbReference>
<dbReference type="SUPFAM" id="SSF53323">
    <property type="entry name" value="Pyruvate-ferredoxin oxidoreductase, PFOR, domain III"/>
    <property type="match status" value="1"/>
</dbReference>
<dbReference type="FunFam" id="3.40.50.920:FF:000007">
    <property type="entry name" value="Pyruvate:ferredoxin (Flavodoxin) oxidoreductase"/>
    <property type="match status" value="1"/>
</dbReference>
<feature type="compositionally biased region" description="Low complexity" evidence="14">
    <location>
        <begin position="1193"/>
        <end position="1203"/>
    </location>
</feature>
<dbReference type="RefSeq" id="WP_175527675.1">
    <property type="nucleotide sequence ID" value="NZ_FNRJ01000013.1"/>
</dbReference>
<dbReference type="GO" id="GO:0030976">
    <property type="term" value="F:thiamine pyrophosphate binding"/>
    <property type="evidence" value="ECO:0007669"/>
    <property type="project" value="InterPro"/>
</dbReference>
<dbReference type="STRING" id="1122198.SAMN02745729_11331"/>
<feature type="domain" description="4Fe-4S ferredoxin-type" evidence="15">
    <location>
        <begin position="691"/>
        <end position="720"/>
    </location>
</feature>
<feature type="binding site" evidence="13">
    <location>
        <position position="758"/>
    </location>
    <ligand>
        <name>[4Fe-4S] cluster</name>
        <dbReference type="ChEBI" id="CHEBI:49883"/>
        <label>2</label>
    </ligand>
</feature>
<proteinExistence type="inferred from homology"/>
<dbReference type="InterPro" id="IPR019752">
    <property type="entry name" value="Pyrv/ketoisovalerate_OxRed_cat"/>
</dbReference>
<dbReference type="InterPro" id="IPR011766">
    <property type="entry name" value="TPP_enzyme_TPP-bd"/>
</dbReference>
<sequence length="1214" mass="133212">MARSEIRMMDGNEAAATIAHQLNDVIAIYPITPASVMGELADSWSNAGRPNLWGSVPEVIELQSEAGAAGAVHGSLQAGAKTCTFTASQGLLLKIPNMFKIAGELTPTVFHIAARSVATHALSIFCDHSDVMAARTTGFAILASGNAQEVMDMATIAEMATLEGRVPVLHFFDGFRTSHEISKVELVTTAQLQQLIDPGLIRACRDRALSPEHPFIRGTSQNPDLFFQSREACNPYYDAFPAIVQNAMDRFAAVAGRQYSLYEYSGADDAERVVVVMGSASQTVVETVEHLNAEGEKVGLLNVRLFRPFASERLLQQLPDTVRAIAVLDRTKEPGSDGEPLLKDITTAVFNACSEDAWRGTGLPRILGGRFGLSSKEFTPGMVKAVFDHLARPEGKREFTIGIDDDVTRLSLRWDESFRNRAARQQVQAVFYGLGADGTVSANKNSIRIIGEKPGRFAQGHFVYDSKKSGAVTVSHLRFGPEPIRSAYEVQSGEADFVGCHQPVFLDRYPMLEKAKPKATVLINTPLTGEVFWQSLPQPVQRQMIDRQLKVWLIDAYQVAADVGLGKRINTIMQTCFFALTDILPRDEAIAQVKAAVESTYGKRSARIAQMNIAAIDNALAHLQPFDVPDQAQSLIPMHQVNAADATTFVREVTAELISGRGDRVPVSRVPIDGTWPSGTAAYEKRDLALELPQWEEELCTHCGKCVFVCPHSVIRSKAFPETLVKGAPEGFKAVPIKGAKDFPEGTLISYQISPDDCTGCTLCVEICPIHDKSNQSRKALNMVPKDDILVRERANWEFFRQLPEFDRTGLKASTMKGSMLMQPLFEFSGACSGCGETPYIRLLSQLFGDHMLVANATGCSSIYGGNLPTTPWTMNAEGRGPAWNNSLFEDNAEFGLGMRAALDKQTEYAIELLQALSDRLEAHLVEELLQADQNDEAGIRAQRERVARLRQRLQGMDDLRAHELYHLADKLCRHSVWIIGGDGWAYDIGYGGLDHVLASGRNVNILVLDTEVYSNTGGQTSKATPRGAVAKFSAGGKPVAKKDLARIAMDYEHVYVAHVAYAAKDMQTLHAFQEAEGWDGPSLIIAYSPCIAHGFNLAGDNHEHQRLAVESGHWPLFRYDPRRAEQGENPLKLDSKPPSIPYAQFARSEARFSMLARANPEASKVFLEQAQREVNERYHRYEQLAGLSWSAVESASAESAPAGTEPETGGQNE</sequence>
<dbReference type="InterPro" id="IPR002880">
    <property type="entry name" value="Pyrv_Fd/Flavodoxin_OxRdtase_N"/>
</dbReference>
<dbReference type="InterPro" id="IPR011895">
    <property type="entry name" value="Pyrv_flavodox_OxRed"/>
</dbReference>
<evidence type="ECO:0000256" key="12">
    <source>
        <dbReference type="PIRSR" id="PIRSR000159-2"/>
    </source>
</evidence>
<evidence type="ECO:0000256" key="6">
    <source>
        <dbReference type="ARBA" id="ARBA00023002"/>
    </source>
</evidence>
<feature type="binding site" evidence="13">
    <location>
        <position position="710"/>
    </location>
    <ligand>
        <name>[4Fe-4S] cluster</name>
        <dbReference type="ChEBI" id="CHEBI:49883"/>
        <label>2</label>
    </ligand>
</feature>
<evidence type="ECO:0000256" key="11">
    <source>
        <dbReference type="PIRSR" id="PIRSR000159-1"/>
    </source>
</evidence>
<dbReference type="Gene3D" id="3.40.50.970">
    <property type="match status" value="2"/>
</dbReference>
<feature type="binding site" evidence="13">
    <location>
        <position position="835"/>
    </location>
    <ligand>
        <name>[4Fe-4S] cluster</name>
        <dbReference type="ChEBI" id="CHEBI:49883"/>
        <label>3</label>
    </ligand>
</feature>
<dbReference type="GO" id="GO:0051539">
    <property type="term" value="F:4 iron, 4 sulfur cluster binding"/>
    <property type="evidence" value="ECO:0007669"/>
    <property type="project" value="UniProtKB-KW"/>
</dbReference>
<dbReference type="GO" id="GO:0044281">
    <property type="term" value="P:small molecule metabolic process"/>
    <property type="evidence" value="ECO:0007669"/>
    <property type="project" value="UniProtKB-ARBA"/>
</dbReference>
<dbReference type="PROSITE" id="PS00198">
    <property type="entry name" value="4FE4S_FER_1"/>
    <property type="match status" value="1"/>
</dbReference>
<keyword evidence="7 13" id="KW-0408">Iron</keyword>
<keyword evidence="2 10" id="KW-0813">Transport</keyword>
<feature type="binding site" evidence="13">
    <location>
        <position position="764"/>
    </location>
    <ligand>
        <name>[4Fe-4S] cluster</name>
        <dbReference type="ChEBI" id="CHEBI:49883"/>
        <label>2</label>
    </ligand>
</feature>
<dbReference type="InterPro" id="IPR009014">
    <property type="entry name" value="Transketo_C/PFOR_II"/>
</dbReference>
<dbReference type="PANTHER" id="PTHR32154:SF0">
    <property type="entry name" value="PYRUVATE-FLAVODOXIN OXIDOREDUCTASE-RELATED"/>
    <property type="match status" value="1"/>
</dbReference>